<dbReference type="Gene3D" id="3.40.1440.10">
    <property type="entry name" value="GIY-YIG endonuclease"/>
    <property type="match status" value="1"/>
</dbReference>
<protein>
    <recommendedName>
        <fullName evidence="2">Reverse transcriptase domain-containing protein</fullName>
    </recommendedName>
</protein>
<evidence type="ECO:0000259" key="2">
    <source>
        <dbReference type="PROSITE" id="PS50878"/>
    </source>
</evidence>
<dbReference type="InterPro" id="IPR035901">
    <property type="entry name" value="GIY-YIG_endonuc_sf"/>
</dbReference>
<feature type="region of interest" description="Disordered" evidence="1">
    <location>
        <begin position="78"/>
        <end position="143"/>
    </location>
</feature>
<comment type="caution">
    <text evidence="3">The sequence shown here is derived from an EMBL/GenBank/DDBJ whole genome shotgun (WGS) entry which is preliminary data.</text>
</comment>
<dbReference type="Pfam" id="PF00078">
    <property type="entry name" value="RVT_1"/>
    <property type="match status" value="1"/>
</dbReference>
<name>A0ABN9KP56_9NEOB</name>
<dbReference type="CDD" id="cd10442">
    <property type="entry name" value="GIY-YIG_PLEs"/>
    <property type="match status" value="1"/>
</dbReference>
<dbReference type="InterPro" id="IPR000477">
    <property type="entry name" value="RT_dom"/>
</dbReference>
<dbReference type="InterPro" id="IPR058912">
    <property type="entry name" value="HTH_animal"/>
</dbReference>
<keyword evidence="4" id="KW-1185">Reference proteome</keyword>
<dbReference type="Proteomes" id="UP001176940">
    <property type="component" value="Unassembled WGS sequence"/>
</dbReference>
<reference evidence="3" key="1">
    <citation type="submission" date="2023-07" db="EMBL/GenBank/DDBJ databases">
        <authorList>
            <person name="Stuckert A."/>
        </authorList>
    </citation>
    <scope>NUCLEOTIDE SEQUENCE</scope>
</reference>
<dbReference type="PANTHER" id="PTHR21301">
    <property type="entry name" value="REVERSE TRANSCRIPTASE"/>
    <property type="match status" value="1"/>
</dbReference>
<evidence type="ECO:0000313" key="4">
    <source>
        <dbReference type="Proteomes" id="UP001176940"/>
    </source>
</evidence>
<dbReference type="EMBL" id="CAUEEQ010000838">
    <property type="protein sequence ID" value="CAJ0918090.1"/>
    <property type="molecule type" value="Genomic_DNA"/>
</dbReference>
<proteinExistence type="predicted"/>
<organism evidence="3 4">
    <name type="scientific">Ranitomeya imitator</name>
    <name type="common">mimic poison frog</name>
    <dbReference type="NCBI Taxonomy" id="111125"/>
    <lineage>
        <taxon>Eukaryota</taxon>
        <taxon>Metazoa</taxon>
        <taxon>Chordata</taxon>
        <taxon>Craniata</taxon>
        <taxon>Vertebrata</taxon>
        <taxon>Euteleostomi</taxon>
        <taxon>Amphibia</taxon>
        <taxon>Batrachia</taxon>
        <taxon>Anura</taxon>
        <taxon>Neobatrachia</taxon>
        <taxon>Hyloidea</taxon>
        <taxon>Dendrobatidae</taxon>
        <taxon>Dendrobatinae</taxon>
        <taxon>Ranitomeya</taxon>
    </lineage>
</organism>
<feature type="domain" description="Reverse transcriptase" evidence="2">
    <location>
        <begin position="297"/>
        <end position="545"/>
    </location>
</feature>
<gene>
    <name evidence="3" type="ORF">RIMI_LOCUS682259</name>
</gene>
<evidence type="ECO:0000313" key="3">
    <source>
        <dbReference type="EMBL" id="CAJ0918090.1"/>
    </source>
</evidence>
<evidence type="ECO:0000256" key="1">
    <source>
        <dbReference type="SAM" id="MobiDB-lite"/>
    </source>
</evidence>
<sequence>MYCMGPVEHLQGAITKSSDTIKNIESHLTSSCTAEELGTLKTKIQTVIDQHKRDTENRKRVKFQRDLEDYDNNRVYHWRNNSIPRSDPPRSDHYSSNEASSSGSDTDRRGNRVNINRHFLDQGRRYPRRKGPVGASGGRNPDFYRVTRSQVENTRVSDPSIHRALISIDQFGLRNKSTYRPPSGSHAVETFIEFVDKAFTQLRRDSDSGKLHFLPNLTNLDLQASQILREDRNIIIKPADKGGAIVVMDRTDYIKEAYRQLGDNTVYIKLSKDPTNDIRDDISSILKTYLDLGVIDSKTRDFLIKANPVTPVLYLLPKVHKSLINPPGRPIIAATDSILSPISIFLEKVLTPLTQKSQSYLLDTGAFLRTLHTIGTVPDDSYLVSFDVKDLYTSIPHDKGIDCVRRLLVTSELDPNTIDLCLELLKIVLTRNYFLFEDTYYLQAQGTAMGSNMAPPYANTYMATFEEEVVYQNALFRTHCVTWKRFIDDIFCIWTGSLDSLNEFFETLNQSWSGLSFTITKDTQQVSFLDTLVIKDASGTLSTDLYRKPTDRNSLLYYTSLHPVSTKNAIPRSQFQRVDRIVTDPTKKQVRVDEMYHKFRERGYPPNVLHDALQPRISPKQSSMGRIPFVHTYHPYVHILHHNIRKHWRLLREAHPDIPEFQNHFLPCYKRPRNIRDTLVKADVGSGPRTSVQRFLSQPRTGTYPCLHCNQCGNVLKGDHFYHPHSGKQYKIKDYSTCDTSFVVYSIKCPCGLLYIGETSQPIRDRISKHKSTIRCKNTLLPLPHHFIDAGHSIPQLKFQVIEHVPAPRRGGGNRIQTLKKREAFWIHELETMTPRGLNREYDLLSFL</sequence>
<dbReference type="PROSITE" id="PS50878">
    <property type="entry name" value="RT_POL"/>
    <property type="match status" value="1"/>
</dbReference>
<accession>A0ABN9KP56</accession>
<dbReference type="PANTHER" id="PTHR21301:SF12">
    <property type="match status" value="1"/>
</dbReference>
<dbReference type="Pfam" id="PF26215">
    <property type="entry name" value="HTH_animal"/>
    <property type="match status" value="1"/>
</dbReference>